<dbReference type="Gene3D" id="3.40.250.10">
    <property type="entry name" value="Rhodanese-like domain"/>
    <property type="match status" value="1"/>
</dbReference>
<dbReference type="SUPFAM" id="SSF52821">
    <property type="entry name" value="Rhodanese/Cell cycle control phosphatase"/>
    <property type="match status" value="1"/>
</dbReference>
<dbReference type="InterPro" id="IPR036873">
    <property type="entry name" value="Rhodanese-like_dom_sf"/>
</dbReference>
<dbReference type="PROSITE" id="PS50206">
    <property type="entry name" value="RHODANESE_3"/>
    <property type="match status" value="1"/>
</dbReference>
<proteinExistence type="predicted"/>
<name>A0A8J8Q907_9EURY</name>
<accession>A0A8J8Q907</accession>
<organism evidence="3 4">
    <name type="scientific">Natronococcus pandeyae</name>
    <dbReference type="NCBI Taxonomy" id="2055836"/>
    <lineage>
        <taxon>Archaea</taxon>
        <taxon>Methanobacteriati</taxon>
        <taxon>Methanobacteriota</taxon>
        <taxon>Stenosarchaea group</taxon>
        <taxon>Halobacteria</taxon>
        <taxon>Halobacteriales</taxon>
        <taxon>Natrialbaceae</taxon>
        <taxon>Natronococcus</taxon>
    </lineage>
</organism>
<dbReference type="Pfam" id="PF00581">
    <property type="entry name" value="Rhodanese"/>
    <property type="match status" value="1"/>
</dbReference>
<dbReference type="RefSeq" id="WP_148855791.1">
    <property type="nucleotide sequence ID" value="NZ_PHNJ01000001.1"/>
</dbReference>
<dbReference type="Proteomes" id="UP000766904">
    <property type="component" value="Unassembled WGS sequence"/>
</dbReference>
<evidence type="ECO:0000259" key="2">
    <source>
        <dbReference type="PROSITE" id="PS50206"/>
    </source>
</evidence>
<evidence type="ECO:0000313" key="3">
    <source>
        <dbReference type="EMBL" id="TYL40124.1"/>
    </source>
</evidence>
<dbReference type="InterPro" id="IPR050229">
    <property type="entry name" value="GlpE_sulfurtransferase"/>
</dbReference>
<dbReference type="OrthoDB" id="3168at2157"/>
<feature type="region of interest" description="Disordered" evidence="1">
    <location>
        <begin position="1"/>
        <end position="20"/>
    </location>
</feature>
<dbReference type="PANTHER" id="PTHR43031">
    <property type="entry name" value="FAD-DEPENDENT OXIDOREDUCTASE"/>
    <property type="match status" value="1"/>
</dbReference>
<evidence type="ECO:0000256" key="1">
    <source>
        <dbReference type="SAM" id="MobiDB-lite"/>
    </source>
</evidence>
<dbReference type="EMBL" id="PHNJ01000001">
    <property type="protein sequence ID" value="TYL40124.1"/>
    <property type="molecule type" value="Genomic_DNA"/>
</dbReference>
<reference evidence="3" key="1">
    <citation type="submission" date="2017-11" db="EMBL/GenBank/DDBJ databases">
        <authorList>
            <person name="Kajale S.C."/>
            <person name="Sharma A."/>
        </authorList>
    </citation>
    <scope>NUCLEOTIDE SEQUENCE</scope>
    <source>
        <strain evidence="3">LS1_42</strain>
    </source>
</reference>
<sequence>MGKIKPPELDEHLSSGDDPYVLDIRPREAYQRGHIEGSRNVPVYADLRRGDEAELRDSLDDIPGDETVVTVCKAGIVARKATSLLEGEGYDAATLAGGMRGWNGYQNGSVGYRLRSTIARLFP</sequence>
<gene>
    <name evidence="3" type="ORF">CV102_00650</name>
</gene>
<dbReference type="SMART" id="SM00450">
    <property type="entry name" value="RHOD"/>
    <property type="match status" value="1"/>
</dbReference>
<evidence type="ECO:0000313" key="4">
    <source>
        <dbReference type="Proteomes" id="UP000766904"/>
    </source>
</evidence>
<dbReference type="InterPro" id="IPR001763">
    <property type="entry name" value="Rhodanese-like_dom"/>
</dbReference>
<dbReference type="AlphaFoldDB" id="A0A8J8Q907"/>
<protein>
    <submittedName>
        <fullName evidence="3">Thiosulfate sulfurtransferase</fullName>
    </submittedName>
</protein>
<keyword evidence="4" id="KW-1185">Reference proteome</keyword>
<comment type="caution">
    <text evidence="3">The sequence shown here is derived from an EMBL/GenBank/DDBJ whole genome shotgun (WGS) entry which is preliminary data.</text>
</comment>
<feature type="compositionally biased region" description="Basic and acidic residues" evidence="1">
    <location>
        <begin position="1"/>
        <end position="15"/>
    </location>
</feature>
<feature type="domain" description="Rhodanese" evidence="2">
    <location>
        <begin position="15"/>
        <end position="109"/>
    </location>
</feature>
<dbReference type="CDD" id="cd00158">
    <property type="entry name" value="RHOD"/>
    <property type="match status" value="1"/>
</dbReference>
<dbReference type="PANTHER" id="PTHR43031:SF16">
    <property type="entry name" value="OXIDOREDUCTASE"/>
    <property type="match status" value="1"/>
</dbReference>